<dbReference type="PANTHER" id="PTHR11471:SF34">
    <property type="entry name" value="TUMOR NECROSIS FACTOR LIGAND SUPERFAMILY MEMBER 14"/>
    <property type="match status" value="1"/>
</dbReference>
<dbReference type="SUPFAM" id="SSF49842">
    <property type="entry name" value="TNF-like"/>
    <property type="match status" value="1"/>
</dbReference>
<dbReference type="InterPro" id="IPR008983">
    <property type="entry name" value="Tumour_necrosis_fac-like_dom"/>
</dbReference>
<dbReference type="OMA" id="SHRRQCC"/>
<evidence type="ECO:0000313" key="7">
    <source>
        <dbReference type="Ensembl" id="ENSSDUP00000032816.1"/>
    </source>
</evidence>
<evidence type="ECO:0000256" key="5">
    <source>
        <dbReference type="SAM" id="Phobius"/>
    </source>
</evidence>
<reference evidence="7" key="2">
    <citation type="submission" date="2025-09" db="UniProtKB">
        <authorList>
            <consortium name="Ensembl"/>
        </authorList>
    </citation>
    <scope>IDENTIFICATION</scope>
</reference>
<dbReference type="STRING" id="41447.ENSSDUP00000032816"/>
<evidence type="ECO:0000256" key="2">
    <source>
        <dbReference type="ARBA" id="ARBA00008670"/>
    </source>
</evidence>
<dbReference type="Ensembl" id="ENSSDUT00000033378.1">
    <property type="protein sequence ID" value="ENSSDUP00000032816.1"/>
    <property type="gene ID" value="ENSSDUG00000023587.1"/>
</dbReference>
<dbReference type="PROSITE" id="PS50049">
    <property type="entry name" value="THD_2"/>
    <property type="match status" value="1"/>
</dbReference>
<dbReference type="InterPro" id="IPR006052">
    <property type="entry name" value="TNF_dom"/>
</dbReference>
<dbReference type="GeneTree" id="ENSGT01060000248544"/>
<dbReference type="GO" id="GO:0016020">
    <property type="term" value="C:membrane"/>
    <property type="evidence" value="ECO:0007669"/>
    <property type="project" value="UniProtKB-SubCell"/>
</dbReference>
<keyword evidence="4 5" id="KW-0472">Membrane</keyword>
<evidence type="ECO:0000256" key="3">
    <source>
        <dbReference type="ARBA" id="ARBA00022514"/>
    </source>
</evidence>
<dbReference type="KEGG" id="sdu:111217841"/>
<dbReference type="Proteomes" id="UP000261420">
    <property type="component" value="Unplaced"/>
</dbReference>
<dbReference type="GO" id="GO:0005164">
    <property type="term" value="F:tumor necrosis factor receptor binding"/>
    <property type="evidence" value="ECO:0007669"/>
    <property type="project" value="InterPro"/>
</dbReference>
<sequence>MSPVEVTEEEKFLSVHVVESRPGLGQWQWRVGGAQTLLFLMVSVALCGMVIEACFIYRLYRAESATTASSSKLFAGQEVASFTEKLGHDVPPSKPVAHLTDGTDVVHGQQIMAWSMITDPLLYGMSYKDRRLIIQKEGYYYVYSKVFFLDKGVFHHSVSMETQKYTGGSLTLLQSRKYSPETHQSRSNSYLGGVFRLNKDDALYVTVSNTTKIEQHGWSENIFGAFMI</sequence>
<organism evidence="7 8">
    <name type="scientific">Seriola dumerili</name>
    <name type="common">Greater amberjack</name>
    <name type="synonym">Caranx dumerili</name>
    <dbReference type="NCBI Taxonomy" id="41447"/>
    <lineage>
        <taxon>Eukaryota</taxon>
        <taxon>Metazoa</taxon>
        <taxon>Chordata</taxon>
        <taxon>Craniata</taxon>
        <taxon>Vertebrata</taxon>
        <taxon>Euteleostomi</taxon>
        <taxon>Actinopterygii</taxon>
        <taxon>Neopterygii</taxon>
        <taxon>Teleostei</taxon>
        <taxon>Neoteleostei</taxon>
        <taxon>Acanthomorphata</taxon>
        <taxon>Carangaria</taxon>
        <taxon>Carangiformes</taxon>
        <taxon>Carangidae</taxon>
        <taxon>Seriola</taxon>
    </lineage>
</organism>
<dbReference type="AlphaFoldDB" id="A0A3B4VPB6"/>
<accession>A0A3B4VPB6</accession>
<feature type="transmembrane region" description="Helical" evidence="5">
    <location>
        <begin position="37"/>
        <end position="60"/>
    </location>
</feature>
<evidence type="ECO:0000256" key="4">
    <source>
        <dbReference type="ARBA" id="ARBA00023136"/>
    </source>
</evidence>
<comment type="similarity">
    <text evidence="2">Belongs to the tumor necrosis factor family.</text>
</comment>
<dbReference type="GO" id="GO:0005125">
    <property type="term" value="F:cytokine activity"/>
    <property type="evidence" value="ECO:0007669"/>
    <property type="project" value="UniProtKB-KW"/>
</dbReference>
<keyword evidence="5" id="KW-1133">Transmembrane helix</keyword>
<dbReference type="GO" id="GO:0006955">
    <property type="term" value="P:immune response"/>
    <property type="evidence" value="ECO:0007669"/>
    <property type="project" value="InterPro"/>
</dbReference>
<name>A0A3B4VPB6_SERDU</name>
<feature type="domain" description="THD" evidence="6">
    <location>
        <begin position="95"/>
        <end position="228"/>
    </location>
</feature>
<dbReference type="Gene3D" id="2.60.120.40">
    <property type="match status" value="1"/>
</dbReference>
<dbReference type="GO" id="GO:0005615">
    <property type="term" value="C:extracellular space"/>
    <property type="evidence" value="ECO:0007669"/>
    <property type="project" value="UniProtKB-KW"/>
</dbReference>
<dbReference type="SMART" id="SM00207">
    <property type="entry name" value="TNF"/>
    <property type="match status" value="1"/>
</dbReference>
<comment type="subcellular location">
    <subcellularLocation>
        <location evidence="1">Membrane</location>
    </subcellularLocation>
</comment>
<keyword evidence="3" id="KW-0202">Cytokine</keyword>
<reference evidence="7" key="1">
    <citation type="submission" date="2025-08" db="UniProtKB">
        <authorList>
            <consortium name="Ensembl"/>
        </authorList>
    </citation>
    <scope>IDENTIFICATION</scope>
</reference>
<keyword evidence="8" id="KW-1185">Reference proteome</keyword>
<dbReference type="PANTHER" id="PTHR11471">
    <property type="entry name" value="TUMOR NECROSIS FACTOR FAMILY MEMBER"/>
    <property type="match status" value="1"/>
</dbReference>
<dbReference type="GeneID" id="111217841"/>
<keyword evidence="5" id="KW-0812">Transmembrane</keyword>
<evidence type="ECO:0000256" key="1">
    <source>
        <dbReference type="ARBA" id="ARBA00004370"/>
    </source>
</evidence>
<dbReference type="RefSeq" id="XP_022595552.1">
    <property type="nucleotide sequence ID" value="XM_022739831.1"/>
</dbReference>
<protein>
    <submittedName>
        <fullName evidence="7">TNF superfamily member 14</fullName>
    </submittedName>
</protein>
<proteinExistence type="inferred from homology"/>
<evidence type="ECO:0000259" key="6">
    <source>
        <dbReference type="PROSITE" id="PS50049"/>
    </source>
</evidence>
<dbReference type="Pfam" id="PF00229">
    <property type="entry name" value="TNF"/>
    <property type="match status" value="1"/>
</dbReference>
<evidence type="ECO:0000313" key="8">
    <source>
        <dbReference type="Proteomes" id="UP000261420"/>
    </source>
</evidence>